<keyword evidence="4" id="KW-1185">Reference proteome</keyword>
<feature type="compositionally biased region" description="Basic and acidic residues" evidence="1">
    <location>
        <begin position="384"/>
        <end position="394"/>
    </location>
</feature>
<dbReference type="EMBL" id="DF846591">
    <property type="protein sequence ID" value="GAT50707.1"/>
    <property type="molecule type" value="Genomic_DNA"/>
</dbReference>
<evidence type="ECO:0000256" key="2">
    <source>
        <dbReference type="SAM" id="SignalP"/>
    </source>
</evidence>
<dbReference type="Proteomes" id="UP000815677">
    <property type="component" value="Unassembled WGS sequence"/>
</dbReference>
<gene>
    <name evidence="3" type="ORF">MCHLO_07915</name>
</gene>
<feature type="region of interest" description="Disordered" evidence="1">
    <location>
        <begin position="342"/>
        <end position="362"/>
    </location>
</feature>
<proteinExistence type="predicted"/>
<keyword evidence="2" id="KW-0732">Signal</keyword>
<evidence type="ECO:0000256" key="1">
    <source>
        <dbReference type="SAM" id="MobiDB-lite"/>
    </source>
</evidence>
<reference evidence="3" key="1">
    <citation type="submission" date="2014-09" db="EMBL/GenBank/DDBJ databases">
        <title>Genome sequence of the luminous mushroom Mycena chlorophos for searching fungal bioluminescence genes.</title>
        <authorList>
            <person name="Tanaka Y."/>
            <person name="Kasuga D."/>
            <person name="Oba Y."/>
            <person name="Hase S."/>
            <person name="Sato K."/>
            <person name="Oba Y."/>
            <person name="Sakakibara Y."/>
        </authorList>
    </citation>
    <scope>NUCLEOTIDE SEQUENCE</scope>
</reference>
<accession>A0ABQ0LJL7</accession>
<name>A0ABQ0LJL7_MYCCL</name>
<feature type="chain" id="PRO_5045437046" evidence="2">
    <location>
        <begin position="16"/>
        <end position="566"/>
    </location>
</feature>
<organism evidence="3 4">
    <name type="scientific">Mycena chlorophos</name>
    <name type="common">Agaric fungus</name>
    <name type="synonym">Agaricus chlorophos</name>
    <dbReference type="NCBI Taxonomy" id="658473"/>
    <lineage>
        <taxon>Eukaryota</taxon>
        <taxon>Fungi</taxon>
        <taxon>Dikarya</taxon>
        <taxon>Basidiomycota</taxon>
        <taxon>Agaricomycotina</taxon>
        <taxon>Agaricomycetes</taxon>
        <taxon>Agaricomycetidae</taxon>
        <taxon>Agaricales</taxon>
        <taxon>Marasmiineae</taxon>
        <taxon>Mycenaceae</taxon>
        <taxon>Mycena</taxon>
    </lineage>
</organism>
<feature type="region of interest" description="Disordered" evidence="1">
    <location>
        <begin position="378"/>
        <end position="415"/>
    </location>
</feature>
<feature type="signal peptide" evidence="2">
    <location>
        <begin position="1"/>
        <end position="15"/>
    </location>
</feature>
<sequence length="566" mass="60490">MFAPLFLVLPAFAVALQPTTYTPSGRPIYNAPSGSRVLQNKTNLDVFARNGTLLHVFENVLTGSGAGVQRRQDTSVGQIYTTLPANANATLQSFNSTFVVPPAPTTFTSQYILLAQGMTTLDDTGAPEMFMGVALQYGGSPSGGGSFYTVDVLFEFVSTGDLVFFGAGWSETPLAVNQTLSVTTTFIGNGSEIGVEAPYVYEVFLDLGTGSDAEFLADLEIGQNVPPQVVGFRLEEEGVDGPGEYPTGPLVFKDVAVELTTGFPKGLEWEVDGANAVDVDFEVRSPGPTPSLAIHHPRPSLSVRAQPSLVSHHSSSASPSRWTALANHAKCIPPRLNASKSSTHFPSSLHPCAKTSPPSPRRAGLVRQPIAALQPVKQASAADGHPRNAREPFRPHLPTSNTRFQSDFPPRLELGTPTRCAGRDWSWMTTSRSKSLFGVSVPQRREPTRKTVWMDVDTSSVPSGPSQDVDSLIKARCRQANSSWASTSNAAAKSPDTDAGSRTQHTHYLQVELCLPGGGTSTSLTLGPSPTDLQDLTGSMRLSRFPRADTDIHSGILGILEEAMLL</sequence>
<protein>
    <submittedName>
        <fullName evidence="3">Uncharacterized protein</fullName>
    </submittedName>
</protein>
<evidence type="ECO:0000313" key="3">
    <source>
        <dbReference type="EMBL" id="GAT50707.1"/>
    </source>
</evidence>
<evidence type="ECO:0000313" key="4">
    <source>
        <dbReference type="Proteomes" id="UP000815677"/>
    </source>
</evidence>